<comment type="caution">
    <text evidence="1">The sequence shown here is derived from an EMBL/GenBank/DDBJ whole genome shotgun (WGS) entry which is preliminary data.</text>
</comment>
<proteinExistence type="predicted"/>
<sequence length="117" mass="12914">MIIPHCKKIKHHGLLVLGSAENSVLAVNATEVLLPFGFDEYRTRIYDDEDVRLSATNADASLVVTFTTNVSAVMLYTSRWKVCGRPPSSPASHESCRVVEVWLVMVQFWMGSGGPGF</sequence>
<protein>
    <submittedName>
        <fullName evidence="1">Uncharacterized protein</fullName>
    </submittedName>
</protein>
<evidence type="ECO:0000313" key="1">
    <source>
        <dbReference type="EMBL" id="KAG8191737.1"/>
    </source>
</evidence>
<keyword evidence="2" id="KW-1185">Reference proteome</keyword>
<dbReference type="AlphaFoldDB" id="A0AAV6V5H6"/>
<organism evidence="1 2">
    <name type="scientific">Oedothorax gibbosus</name>
    <dbReference type="NCBI Taxonomy" id="931172"/>
    <lineage>
        <taxon>Eukaryota</taxon>
        <taxon>Metazoa</taxon>
        <taxon>Ecdysozoa</taxon>
        <taxon>Arthropoda</taxon>
        <taxon>Chelicerata</taxon>
        <taxon>Arachnida</taxon>
        <taxon>Araneae</taxon>
        <taxon>Araneomorphae</taxon>
        <taxon>Entelegynae</taxon>
        <taxon>Araneoidea</taxon>
        <taxon>Linyphiidae</taxon>
        <taxon>Erigoninae</taxon>
        <taxon>Oedothorax</taxon>
    </lineage>
</organism>
<evidence type="ECO:0000313" key="2">
    <source>
        <dbReference type="Proteomes" id="UP000827092"/>
    </source>
</evidence>
<name>A0AAV6V5H6_9ARAC</name>
<reference evidence="1 2" key="1">
    <citation type="journal article" date="2022" name="Nat. Ecol. Evol.">
        <title>A masculinizing supergene underlies an exaggerated male reproductive morph in a spider.</title>
        <authorList>
            <person name="Hendrickx F."/>
            <person name="De Corte Z."/>
            <person name="Sonet G."/>
            <person name="Van Belleghem S.M."/>
            <person name="Kostlbacher S."/>
            <person name="Vangestel C."/>
        </authorList>
    </citation>
    <scope>NUCLEOTIDE SEQUENCE [LARGE SCALE GENOMIC DNA]</scope>
    <source>
        <strain evidence="1">W744_W776</strain>
    </source>
</reference>
<dbReference type="Proteomes" id="UP000827092">
    <property type="component" value="Unassembled WGS sequence"/>
</dbReference>
<accession>A0AAV6V5H6</accession>
<dbReference type="EMBL" id="JAFNEN010000153">
    <property type="protein sequence ID" value="KAG8191737.1"/>
    <property type="molecule type" value="Genomic_DNA"/>
</dbReference>
<gene>
    <name evidence="1" type="ORF">JTE90_008801</name>
</gene>